<dbReference type="Gene3D" id="1.20.1110.10">
    <property type="entry name" value="Calcium-transporting ATPase, transmembrane domain"/>
    <property type="match status" value="1"/>
</dbReference>
<dbReference type="AlphaFoldDB" id="A0A9P9ADK2"/>
<evidence type="ECO:0000256" key="3">
    <source>
        <dbReference type="ARBA" id="ARBA00022842"/>
    </source>
</evidence>
<dbReference type="InterPro" id="IPR023298">
    <property type="entry name" value="ATPase_P-typ_TM_dom_sf"/>
</dbReference>
<keyword evidence="4" id="KW-0472">Membrane</keyword>
<dbReference type="EMBL" id="JAGPYM010000166">
    <property type="protein sequence ID" value="KAH6866046.1"/>
    <property type="molecule type" value="Genomic_DNA"/>
</dbReference>
<comment type="subcellular location">
    <subcellularLocation>
        <location evidence="1">Endomembrane system</location>
        <topology evidence="1">Multi-pass membrane protein</topology>
    </subcellularLocation>
</comment>
<feature type="transmembrane region" description="Helical" evidence="4">
    <location>
        <begin position="52"/>
        <end position="73"/>
    </location>
</feature>
<name>A0A9P9ADK2_9HYPO</name>
<protein>
    <recommendedName>
        <fullName evidence="5">Cation-transporting P-type ATPase C-terminal domain-containing protein</fullName>
    </recommendedName>
</protein>
<evidence type="ECO:0000313" key="7">
    <source>
        <dbReference type="Proteomes" id="UP000777438"/>
    </source>
</evidence>
<dbReference type="Pfam" id="PF00689">
    <property type="entry name" value="Cation_ATPase_C"/>
    <property type="match status" value="1"/>
</dbReference>
<dbReference type="SUPFAM" id="SSF81665">
    <property type="entry name" value="Calcium ATPase, transmembrane domain M"/>
    <property type="match status" value="1"/>
</dbReference>
<comment type="caution">
    <text evidence="6">The sequence shown here is derived from an EMBL/GenBank/DDBJ whole genome shotgun (WGS) entry which is preliminary data.</text>
</comment>
<dbReference type="GO" id="GO:0005388">
    <property type="term" value="F:P-type calcium transporter activity"/>
    <property type="evidence" value="ECO:0007669"/>
    <property type="project" value="TreeGrafter"/>
</dbReference>
<dbReference type="InterPro" id="IPR006068">
    <property type="entry name" value="ATPase_P-typ_cation-transptr_C"/>
</dbReference>
<evidence type="ECO:0000256" key="4">
    <source>
        <dbReference type="SAM" id="Phobius"/>
    </source>
</evidence>
<evidence type="ECO:0000313" key="6">
    <source>
        <dbReference type="EMBL" id="KAH6866046.1"/>
    </source>
</evidence>
<organism evidence="6 7">
    <name type="scientific">Thelonectria olida</name>
    <dbReference type="NCBI Taxonomy" id="1576542"/>
    <lineage>
        <taxon>Eukaryota</taxon>
        <taxon>Fungi</taxon>
        <taxon>Dikarya</taxon>
        <taxon>Ascomycota</taxon>
        <taxon>Pezizomycotina</taxon>
        <taxon>Sordariomycetes</taxon>
        <taxon>Hypocreomycetidae</taxon>
        <taxon>Hypocreales</taxon>
        <taxon>Nectriaceae</taxon>
        <taxon>Thelonectria</taxon>
    </lineage>
</organism>
<dbReference type="GO" id="GO:0005886">
    <property type="term" value="C:plasma membrane"/>
    <property type="evidence" value="ECO:0007669"/>
    <property type="project" value="TreeGrafter"/>
</dbReference>
<feature type="non-terminal residue" evidence="6">
    <location>
        <position position="75"/>
    </location>
</feature>
<proteinExistence type="predicted"/>
<keyword evidence="4" id="KW-1133">Transmembrane helix</keyword>
<gene>
    <name evidence="6" type="ORF">B0T10DRAFT_382863</name>
</gene>
<dbReference type="GO" id="GO:0006874">
    <property type="term" value="P:intracellular calcium ion homeostasis"/>
    <property type="evidence" value="ECO:0007669"/>
    <property type="project" value="TreeGrafter"/>
</dbReference>
<dbReference type="PANTHER" id="PTHR24093">
    <property type="entry name" value="CATION TRANSPORTING ATPASE"/>
    <property type="match status" value="1"/>
</dbReference>
<dbReference type="OrthoDB" id="3352408at2759"/>
<dbReference type="PANTHER" id="PTHR24093:SF369">
    <property type="entry name" value="CALCIUM-TRANSPORTING ATPASE"/>
    <property type="match status" value="1"/>
</dbReference>
<reference evidence="6 7" key="1">
    <citation type="journal article" date="2021" name="Nat. Commun.">
        <title>Genetic determinants of endophytism in the Arabidopsis root mycobiome.</title>
        <authorList>
            <person name="Mesny F."/>
            <person name="Miyauchi S."/>
            <person name="Thiergart T."/>
            <person name="Pickel B."/>
            <person name="Atanasova L."/>
            <person name="Karlsson M."/>
            <person name="Huettel B."/>
            <person name="Barry K.W."/>
            <person name="Haridas S."/>
            <person name="Chen C."/>
            <person name="Bauer D."/>
            <person name="Andreopoulos W."/>
            <person name="Pangilinan J."/>
            <person name="LaButti K."/>
            <person name="Riley R."/>
            <person name="Lipzen A."/>
            <person name="Clum A."/>
            <person name="Drula E."/>
            <person name="Henrissat B."/>
            <person name="Kohler A."/>
            <person name="Grigoriev I.V."/>
            <person name="Martin F.M."/>
            <person name="Hacquard S."/>
        </authorList>
    </citation>
    <scope>NUCLEOTIDE SEQUENCE [LARGE SCALE GENOMIC DNA]</scope>
    <source>
        <strain evidence="6 7">MPI-CAGE-CH-0241</strain>
    </source>
</reference>
<accession>A0A9P9ADK2</accession>
<feature type="transmembrane region" description="Helical" evidence="4">
    <location>
        <begin position="20"/>
        <end position="40"/>
    </location>
</feature>
<sequence length="75" mass="8168">SNRQYGNTFNVFEGMLRNCLFMTVSSITIGTQILIIFVGGQAFSVVPLTGPQWAISLVLGLLSLPIGALIRWIPD</sequence>
<evidence type="ECO:0000256" key="1">
    <source>
        <dbReference type="ARBA" id="ARBA00004127"/>
    </source>
</evidence>
<keyword evidence="7" id="KW-1185">Reference proteome</keyword>
<evidence type="ECO:0000259" key="5">
    <source>
        <dbReference type="Pfam" id="PF00689"/>
    </source>
</evidence>
<keyword evidence="3" id="KW-0460">Magnesium</keyword>
<keyword evidence="2" id="KW-0479">Metal-binding</keyword>
<dbReference type="GO" id="GO:0012505">
    <property type="term" value="C:endomembrane system"/>
    <property type="evidence" value="ECO:0007669"/>
    <property type="project" value="UniProtKB-SubCell"/>
</dbReference>
<evidence type="ECO:0000256" key="2">
    <source>
        <dbReference type="ARBA" id="ARBA00022723"/>
    </source>
</evidence>
<feature type="non-terminal residue" evidence="6">
    <location>
        <position position="1"/>
    </location>
</feature>
<dbReference type="Proteomes" id="UP000777438">
    <property type="component" value="Unassembled WGS sequence"/>
</dbReference>
<dbReference type="GO" id="GO:0046872">
    <property type="term" value="F:metal ion binding"/>
    <property type="evidence" value="ECO:0007669"/>
    <property type="project" value="UniProtKB-KW"/>
</dbReference>
<feature type="domain" description="Cation-transporting P-type ATPase C-terminal" evidence="5">
    <location>
        <begin position="7"/>
        <end position="73"/>
    </location>
</feature>
<keyword evidence="4" id="KW-0812">Transmembrane</keyword>